<reference evidence="6 7" key="1">
    <citation type="submission" date="2019-11" db="EMBL/GenBank/DDBJ databases">
        <authorList>
            <person name="Criscuolo A."/>
        </authorList>
    </citation>
    <scope>NUCLEOTIDE SEQUENCE [LARGE SCALE GENOMIC DNA]</scope>
    <source>
        <strain evidence="6">CIP111667</strain>
    </source>
</reference>
<keyword evidence="2 4" id="KW-0238">DNA-binding</keyword>
<name>A0A7M4DJP2_9MICO</name>
<dbReference type="SUPFAM" id="SSF46689">
    <property type="entry name" value="Homeodomain-like"/>
    <property type="match status" value="1"/>
</dbReference>
<gene>
    <name evidence="6" type="ORF">HALOF300_02349</name>
</gene>
<evidence type="ECO:0000256" key="1">
    <source>
        <dbReference type="ARBA" id="ARBA00023015"/>
    </source>
</evidence>
<dbReference type="SUPFAM" id="SSF48498">
    <property type="entry name" value="Tetracyclin repressor-like, C-terminal domain"/>
    <property type="match status" value="1"/>
</dbReference>
<dbReference type="InterPro" id="IPR036271">
    <property type="entry name" value="Tet_transcr_reg_TetR-rel_C_sf"/>
</dbReference>
<dbReference type="AlphaFoldDB" id="A0A7M4DJP2"/>
<dbReference type="Gene3D" id="1.10.357.10">
    <property type="entry name" value="Tetracycline Repressor, domain 2"/>
    <property type="match status" value="1"/>
</dbReference>
<comment type="caution">
    <text evidence="6">The sequence shown here is derived from an EMBL/GenBank/DDBJ whole genome shotgun (WGS) entry which is preliminary data.</text>
</comment>
<organism evidence="6 7">
    <name type="scientific">Occultella aeris</name>
    <dbReference type="NCBI Taxonomy" id="2761496"/>
    <lineage>
        <taxon>Bacteria</taxon>
        <taxon>Bacillati</taxon>
        <taxon>Actinomycetota</taxon>
        <taxon>Actinomycetes</taxon>
        <taxon>Micrococcales</taxon>
        <taxon>Ruaniaceae</taxon>
        <taxon>Occultella</taxon>
    </lineage>
</organism>
<keyword evidence="3" id="KW-0804">Transcription</keyword>
<dbReference type="PROSITE" id="PS50977">
    <property type="entry name" value="HTH_TETR_2"/>
    <property type="match status" value="1"/>
</dbReference>
<feature type="domain" description="HTH tetR-type" evidence="5">
    <location>
        <begin position="19"/>
        <end position="79"/>
    </location>
</feature>
<dbReference type="GO" id="GO:0003677">
    <property type="term" value="F:DNA binding"/>
    <property type="evidence" value="ECO:0007669"/>
    <property type="project" value="UniProtKB-UniRule"/>
</dbReference>
<proteinExistence type="predicted"/>
<feature type="DNA-binding region" description="H-T-H motif" evidence="4">
    <location>
        <begin position="42"/>
        <end position="61"/>
    </location>
</feature>
<keyword evidence="1" id="KW-0805">Transcription regulation</keyword>
<dbReference type="InterPro" id="IPR009057">
    <property type="entry name" value="Homeodomain-like_sf"/>
</dbReference>
<dbReference type="Pfam" id="PF13305">
    <property type="entry name" value="TetR_C_33"/>
    <property type="match status" value="1"/>
</dbReference>
<sequence length="271" mass="28333">MWQTRDMAAPRTARALARAELTQQIKDEALRQLGDAGAGELSLRAISRELGMVSSALYRYFASRDELLTALIIDAYADLADALDAADATFAAPVQATPAAPRTEPAPPAAQAERWAAAAVTLRDWALAQPHRYSLLYGTPVPGYRAPMETTVPAERVMLAFFRPLEAAALAGDPARDVADADRRAPAAADPAQPVGDVADAGLNAQLRAAGTLLGPHITPVRLAAGVAALAQVIGFVTLEIGGHFHGGFEPADALYAHAIEALTGSLGLVD</sequence>
<dbReference type="InterPro" id="IPR001647">
    <property type="entry name" value="HTH_TetR"/>
</dbReference>
<dbReference type="EMBL" id="CACRYJ010000032">
    <property type="protein sequence ID" value="VZO37262.1"/>
    <property type="molecule type" value="Genomic_DNA"/>
</dbReference>
<dbReference type="Proteomes" id="UP000419743">
    <property type="component" value="Unassembled WGS sequence"/>
</dbReference>
<keyword evidence="7" id="KW-1185">Reference proteome</keyword>
<dbReference type="Pfam" id="PF00440">
    <property type="entry name" value="TetR_N"/>
    <property type="match status" value="1"/>
</dbReference>
<evidence type="ECO:0000256" key="3">
    <source>
        <dbReference type="ARBA" id="ARBA00023163"/>
    </source>
</evidence>
<evidence type="ECO:0000256" key="2">
    <source>
        <dbReference type="ARBA" id="ARBA00023125"/>
    </source>
</evidence>
<evidence type="ECO:0000256" key="4">
    <source>
        <dbReference type="PROSITE-ProRule" id="PRU00335"/>
    </source>
</evidence>
<accession>A0A7M4DJP2</accession>
<dbReference type="InterPro" id="IPR025996">
    <property type="entry name" value="MT1864/Rv1816-like_C"/>
</dbReference>
<evidence type="ECO:0000313" key="7">
    <source>
        <dbReference type="Proteomes" id="UP000419743"/>
    </source>
</evidence>
<protein>
    <submittedName>
        <fullName evidence="6">Putative HTH-type transcriptional regulator/MT1864</fullName>
    </submittedName>
</protein>
<evidence type="ECO:0000259" key="5">
    <source>
        <dbReference type="PROSITE" id="PS50977"/>
    </source>
</evidence>
<evidence type="ECO:0000313" key="6">
    <source>
        <dbReference type="EMBL" id="VZO37262.1"/>
    </source>
</evidence>